<evidence type="ECO:0000313" key="6">
    <source>
        <dbReference type="EMBL" id="QOG29272.1"/>
    </source>
</evidence>
<dbReference type="InterPro" id="IPR009459">
    <property type="entry name" value="MucBP_dom"/>
</dbReference>
<evidence type="ECO:0000256" key="4">
    <source>
        <dbReference type="SAM" id="SignalP"/>
    </source>
</evidence>
<accession>A0AAE7MTH9</accession>
<feature type="chain" id="PRO_5042062135" description="MucBP domain-containing protein" evidence="4">
    <location>
        <begin position="33"/>
        <end position="685"/>
    </location>
</feature>
<dbReference type="AlphaFoldDB" id="A0AAE7MTH9"/>
<feature type="domain" description="MucBP" evidence="5">
    <location>
        <begin position="118"/>
        <end position="179"/>
    </location>
</feature>
<dbReference type="RefSeq" id="WP_192189607.1">
    <property type="nucleotide sequence ID" value="NZ_CP050486.1"/>
</dbReference>
<keyword evidence="3" id="KW-1133">Transmembrane helix</keyword>
<feature type="region of interest" description="Disordered" evidence="2">
    <location>
        <begin position="609"/>
        <end position="643"/>
    </location>
</feature>
<organism evidence="6 7">
    <name type="scientific">Enterococcus gallinarum</name>
    <dbReference type="NCBI Taxonomy" id="1353"/>
    <lineage>
        <taxon>Bacteria</taxon>
        <taxon>Bacillati</taxon>
        <taxon>Bacillota</taxon>
        <taxon>Bacilli</taxon>
        <taxon>Lactobacillales</taxon>
        <taxon>Enterococcaceae</taxon>
        <taxon>Enterococcus</taxon>
    </lineage>
</organism>
<geneLocation type="plasmid" evidence="6 7">
    <name>pEGM181-2</name>
</geneLocation>
<gene>
    <name evidence="6" type="ORF">EGM181_18335</name>
</gene>
<feature type="domain" description="MucBP" evidence="5">
    <location>
        <begin position="544"/>
        <end position="605"/>
    </location>
</feature>
<keyword evidence="4" id="KW-0732">Signal</keyword>
<keyword evidence="3" id="KW-0812">Transmembrane</keyword>
<keyword evidence="6" id="KW-0614">Plasmid</keyword>
<keyword evidence="1" id="KW-0677">Repeat</keyword>
<dbReference type="Proteomes" id="UP000516696">
    <property type="component" value="Plasmid pEGM181-2"/>
</dbReference>
<dbReference type="PROSITE" id="PS00018">
    <property type="entry name" value="EF_HAND_1"/>
    <property type="match status" value="1"/>
</dbReference>
<dbReference type="InterPro" id="IPR018247">
    <property type="entry name" value="EF_Hand_1_Ca_BS"/>
</dbReference>
<evidence type="ECO:0000256" key="1">
    <source>
        <dbReference type="ARBA" id="ARBA00022737"/>
    </source>
</evidence>
<reference evidence="6 7" key="1">
    <citation type="submission" date="2020-03" db="EMBL/GenBank/DDBJ databases">
        <title>Characterization of ganglioside-mimicking enterococci.</title>
        <authorList>
            <person name="Patry R.T."/>
            <person name="Nothaft H."/>
            <person name="Bridger R."/>
            <person name="Shajahan A."/>
            <person name="Huynh S."/>
            <person name="Sanchez S."/>
            <person name="Azadi P."/>
            <person name="Cooper K."/>
            <person name="Miller W.G."/>
            <person name="Parker C.T."/>
            <person name="Wells L."/>
            <person name="Szymanski C.M."/>
        </authorList>
    </citation>
    <scope>NUCLEOTIDE SEQUENCE [LARGE SCALE GENOMIC DNA]</scope>
    <source>
        <strain evidence="6 7">EGM181</strain>
        <plasmid evidence="6 7">pEGM181-2</plasmid>
    </source>
</reference>
<name>A0AAE7MTH9_ENTGA</name>
<dbReference type="Gene3D" id="3.10.20.320">
    <property type="entry name" value="Putative peptidoglycan bound protein (lpxtg motif)"/>
    <property type="match status" value="3"/>
</dbReference>
<feature type="domain" description="MucBP" evidence="5">
    <location>
        <begin position="471"/>
        <end position="532"/>
    </location>
</feature>
<evidence type="ECO:0000313" key="7">
    <source>
        <dbReference type="Proteomes" id="UP000516696"/>
    </source>
</evidence>
<dbReference type="Pfam" id="PF06458">
    <property type="entry name" value="MucBP"/>
    <property type="match status" value="4"/>
</dbReference>
<feature type="domain" description="MucBP" evidence="5">
    <location>
        <begin position="51"/>
        <end position="106"/>
    </location>
</feature>
<keyword evidence="3" id="KW-0472">Membrane</keyword>
<protein>
    <recommendedName>
        <fullName evidence="5">MucBP domain-containing protein</fullName>
    </recommendedName>
</protein>
<feature type="compositionally biased region" description="Low complexity" evidence="2">
    <location>
        <begin position="611"/>
        <end position="641"/>
    </location>
</feature>
<evidence type="ECO:0000256" key="2">
    <source>
        <dbReference type="SAM" id="MobiDB-lite"/>
    </source>
</evidence>
<evidence type="ECO:0000256" key="3">
    <source>
        <dbReference type="SAM" id="Phobius"/>
    </source>
</evidence>
<feature type="transmembrane region" description="Helical" evidence="3">
    <location>
        <begin position="659"/>
        <end position="679"/>
    </location>
</feature>
<dbReference type="EMBL" id="CP050486">
    <property type="protein sequence ID" value="QOG29272.1"/>
    <property type="molecule type" value="Genomic_DNA"/>
</dbReference>
<feature type="signal peptide" evidence="4">
    <location>
        <begin position="1"/>
        <end position="32"/>
    </location>
</feature>
<proteinExistence type="predicted"/>
<sequence length="685" mass="77128">MKTQKFIKKAMVVTMLFSTMILPSVQTTTVLADTFNQTAVNDVEIKNNVSKITVNFLDLNGNKLGQITKDHVLIGKNFKTVNKYMYDNWEILNAEQTGVLKEGGNTLDITLKSNKTYTVTIKYITADRQILQTESLEIPHGSKILINPKNAEGYELLSDSSELVVNSNADTQTVEFMYKSTTENQEDFNVEKAEVIDKGFALSNINLDNGDKYDEVDSFVDIVPEDYNYQYTDTFNTINNDPILRNITYSNNLSESDLNNDNTIKHLFYSTKSKDLMTFDDYFGKDVTGITSDKKVVDLNEVLEVHGLNPDELLQNASFANVTIVNGEQSIMDFSKIEDSKYLLGMLHAPISSVEDLGDYLDYEFNNVNKDMVVTYDVPLNLPEYFPDMLLGQYPRVEAEIAKNLEGKRVPLLDGGKISGSFNQNLSAFGDIYKKDGQFRVKVYMIGRTLNSGSNYNFNYTGALKIDLNSQITVNYVNEKGEILDTTTEIVAKDTNYNISNKTFEGYELKDSNDKDKVVFVNKDMVVNIEYKPLGTTPQIETGKVIVNYLDENGNKIIDSKEFTDNVDNDFTVNAELLDGYELISDKVITVKVTKEDTIINFNYKKEKETPVVPQEPTTPTESEKPVVPQEPTIEPETTIEAPEEPLYQTNANKPNKNLVIANLVVFTTAMLVTAVSILKKGKKV</sequence>
<evidence type="ECO:0000259" key="5">
    <source>
        <dbReference type="Pfam" id="PF06458"/>
    </source>
</evidence>